<evidence type="ECO:0000256" key="3">
    <source>
        <dbReference type="ARBA" id="ARBA00022679"/>
    </source>
</evidence>
<dbReference type="EMBL" id="JBBMQS010000003">
    <property type="protein sequence ID" value="MEM5496998.1"/>
    <property type="molecule type" value="Genomic_DNA"/>
</dbReference>
<dbReference type="PANTHER" id="PTHR43685:SF5">
    <property type="entry name" value="GLYCOSYLTRANSFERASE EPSE-RELATED"/>
    <property type="match status" value="1"/>
</dbReference>
<dbReference type="Pfam" id="PF00535">
    <property type="entry name" value="Glycos_transf_2"/>
    <property type="match status" value="1"/>
</dbReference>
<evidence type="ECO:0000256" key="2">
    <source>
        <dbReference type="ARBA" id="ARBA00022676"/>
    </source>
</evidence>
<sequence length="281" mass="32747">MNCEVRVAVIMSVYLMDKLEYVKQAVLSIEMQSLPCDFYVMADGPITKEINDYFKTLTQRSRTINSFSVYYYTRKENRGLAFSLNQLIEHVLESQNNYSYIARMDADDISLPNRIQSQVNYLDSNKSVDVLGTGCIEFSSTRSDIYLKVLPVEDHILKRDIIRRCPFIHPSVMFRKSLFLKGFRYPTDTKSTEDYAFWVILAIAGYKFGNIDEALIKFRFEDDVLLRRRGFKKANSEFIARWKAMKQLNCMSIKNILFALGIWALRVAPTSLAQFAYKKLR</sequence>
<comment type="similarity">
    <text evidence="1">Belongs to the glycosyltransferase 2 family.</text>
</comment>
<dbReference type="PANTHER" id="PTHR43685">
    <property type="entry name" value="GLYCOSYLTRANSFERASE"/>
    <property type="match status" value="1"/>
</dbReference>
<gene>
    <name evidence="5" type="ORF">WNY77_06285</name>
</gene>
<name>A0ABU9SU18_9ALTE</name>
<dbReference type="InterPro" id="IPR001173">
    <property type="entry name" value="Glyco_trans_2-like"/>
</dbReference>
<dbReference type="Proteomes" id="UP001461163">
    <property type="component" value="Unassembled WGS sequence"/>
</dbReference>
<dbReference type="InterPro" id="IPR050834">
    <property type="entry name" value="Glycosyltransf_2"/>
</dbReference>
<keyword evidence="6" id="KW-1185">Reference proteome</keyword>
<evidence type="ECO:0000313" key="5">
    <source>
        <dbReference type="EMBL" id="MEM5496998.1"/>
    </source>
</evidence>
<evidence type="ECO:0000313" key="6">
    <source>
        <dbReference type="Proteomes" id="UP001461163"/>
    </source>
</evidence>
<keyword evidence="2 5" id="KW-0328">Glycosyltransferase</keyword>
<reference evidence="5 6" key="1">
    <citation type="submission" date="2024-03" db="EMBL/GenBank/DDBJ databases">
        <title>Community enrichment and isolation of bacterial strains for fucoidan degradation.</title>
        <authorList>
            <person name="Sichert A."/>
        </authorList>
    </citation>
    <scope>NUCLEOTIDE SEQUENCE [LARGE SCALE GENOMIC DNA]</scope>
    <source>
        <strain evidence="5 6">AS12</strain>
    </source>
</reference>
<dbReference type="RefSeq" id="WP_342881221.1">
    <property type="nucleotide sequence ID" value="NZ_JBBMQS010000003.1"/>
</dbReference>
<dbReference type="Gene3D" id="3.90.550.10">
    <property type="entry name" value="Spore Coat Polysaccharide Biosynthesis Protein SpsA, Chain A"/>
    <property type="match status" value="1"/>
</dbReference>
<keyword evidence="3 5" id="KW-0808">Transferase</keyword>
<dbReference type="GO" id="GO:0016757">
    <property type="term" value="F:glycosyltransferase activity"/>
    <property type="evidence" value="ECO:0007669"/>
    <property type="project" value="UniProtKB-KW"/>
</dbReference>
<protein>
    <submittedName>
        <fullName evidence="5">Glycosyltransferase</fullName>
        <ecNumber evidence="5">2.4.-.-</ecNumber>
    </submittedName>
</protein>
<comment type="caution">
    <text evidence="5">The sequence shown here is derived from an EMBL/GenBank/DDBJ whole genome shotgun (WGS) entry which is preliminary data.</text>
</comment>
<feature type="domain" description="Glycosyltransferase 2-like" evidence="4">
    <location>
        <begin position="9"/>
        <end position="147"/>
    </location>
</feature>
<evidence type="ECO:0000256" key="1">
    <source>
        <dbReference type="ARBA" id="ARBA00006739"/>
    </source>
</evidence>
<accession>A0ABU9SU18</accession>
<organism evidence="5 6">
    <name type="scientific">Paraglaciecola mesophila</name>
    <dbReference type="NCBI Taxonomy" id="197222"/>
    <lineage>
        <taxon>Bacteria</taxon>
        <taxon>Pseudomonadati</taxon>
        <taxon>Pseudomonadota</taxon>
        <taxon>Gammaproteobacteria</taxon>
        <taxon>Alteromonadales</taxon>
        <taxon>Alteromonadaceae</taxon>
        <taxon>Paraglaciecola</taxon>
    </lineage>
</organism>
<dbReference type="EC" id="2.4.-.-" evidence="5"/>
<dbReference type="InterPro" id="IPR029044">
    <property type="entry name" value="Nucleotide-diphossugar_trans"/>
</dbReference>
<evidence type="ECO:0000259" key="4">
    <source>
        <dbReference type="Pfam" id="PF00535"/>
    </source>
</evidence>
<dbReference type="SUPFAM" id="SSF53448">
    <property type="entry name" value="Nucleotide-diphospho-sugar transferases"/>
    <property type="match status" value="1"/>
</dbReference>
<proteinExistence type="inferred from homology"/>